<name>A0ABQ9XQ85_9EUKA</name>
<reference evidence="2 3" key="1">
    <citation type="journal article" date="2022" name="bioRxiv">
        <title>Genomics of Preaxostyla Flagellates Illuminates Evolutionary Transitions and the Path Towards Mitochondrial Loss.</title>
        <authorList>
            <person name="Novak L.V.F."/>
            <person name="Treitli S.C."/>
            <person name="Pyrih J."/>
            <person name="Halakuc P."/>
            <person name="Pipaliya S.V."/>
            <person name="Vacek V."/>
            <person name="Brzon O."/>
            <person name="Soukal P."/>
            <person name="Eme L."/>
            <person name="Dacks J.B."/>
            <person name="Karnkowska A."/>
            <person name="Elias M."/>
            <person name="Hampl V."/>
        </authorList>
    </citation>
    <scope>NUCLEOTIDE SEQUENCE [LARGE SCALE GENOMIC DNA]</scope>
    <source>
        <strain evidence="2">NAU3</strain>
        <tissue evidence="2">Gut</tissue>
    </source>
</reference>
<accession>A0ABQ9XQ85</accession>
<dbReference type="EMBL" id="JARBJD010000076">
    <property type="protein sequence ID" value="KAK2954592.1"/>
    <property type="molecule type" value="Genomic_DNA"/>
</dbReference>
<comment type="caution">
    <text evidence="2">The sequence shown here is derived from an EMBL/GenBank/DDBJ whole genome shotgun (WGS) entry which is preliminary data.</text>
</comment>
<protein>
    <submittedName>
        <fullName evidence="2">Uncharacterized protein</fullName>
    </submittedName>
</protein>
<organism evidence="2 3">
    <name type="scientific">Blattamonas nauphoetae</name>
    <dbReference type="NCBI Taxonomy" id="2049346"/>
    <lineage>
        <taxon>Eukaryota</taxon>
        <taxon>Metamonada</taxon>
        <taxon>Preaxostyla</taxon>
        <taxon>Oxymonadida</taxon>
        <taxon>Blattamonas</taxon>
    </lineage>
</organism>
<keyword evidence="3" id="KW-1185">Reference proteome</keyword>
<sequence length="419" mass="48092">MLPDPKQNISNIDDKDELKQPTIESVLEWLSDSSIHPRNRVNSFQWFHIPTLLTTHIQSQNQQNNEQLSQLLQRTMTILDECFDSNIPIPNKRFLHSSLSQLSQSSSSLTPSALRDVDRCLASLKHVTEGTFLLVPKEQLDSIDSTQTSFSNLQKKQDQLQATLEEAKRKIAQLEREKAEWTDERKTHILMNQSLQKEKERIQQEKDQLQSDLARKEHRLEELERILEDRRRRIDEIPTEPIARSRTIVASEVIITFSPNHFSLNGPILKHIGDCDAGCFTKPVSKGVHRLTVETEARISIGVLDAAEQTKHLTTGVYRSPKAALMFNFDGFLFTAGRRIAQNTIPQKRQEFSAEADLERRTLHFFIDGVQQQHHFINIPVPLVFAIDGYFKDDQIEITFWGVLNKSSVTFQGTVHNLG</sequence>
<gene>
    <name evidence="2" type="ORF">BLNAU_10443</name>
</gene>
<evidence type="ECO:0000313" key="3">
    <source>
        <dbReference type="Proteomes" id="UP001281761"/>
    </source>
</evidence>
<dbReference type="Gene3D" id="1.20.920.20">
    <property type="match status" value="1"/>
</dbReference>
<proteinExistence type="predicted"/>
<evidence type="ECO:0000256" key="1">
    <source>
        <dbReference type="SAM" id="Coils"/>
    </source>
</evidence>
<dbReference type="Proteomes" id="UP001281761">
    <property type="component" value="Unassembled WGS sequence"/>
</dbReference>
<keyword evidence="1" id="KW-0175">Coiled coil</keyword>
<feature type="coiled-coil region" evidence="1">
    <location>
        <begin position="150"/>
        <end position="233"/>
    </location>
</feature>
<evidence type="ECO:0000313" key="2">
    <source>
        <dbReference type="EMBL" id="KAK2954592.1"/>
    </source>
</evidence>